<keyword evidence="3" id="KW-1185">Reference proteome</keyword>
<reference evidence="2" key="1">
    <citation type="submission" date="2022-01" db="EMBL/GenBank/DDBJ databases">
        <authorList>
            <person name="Jo J.-H."/>
            <person name="Im W.-T."/>
        </authorList>
    </citation>
    <scope>NUCLEOTIDE SEQUENCE</scope>
    <source>
        <strain evidence="2">XY25</strain>
    </source>
</reference>
<dbReference type="RefSeq" id="WP_275708279.1">
    <property type="nucleotide sequence ID" value="NZ_JAKLTN010000001.1"/>
</dbReference>
<dbReference type="PANTHER" id="PTHR30336">
    <property type="entry name" value="INNER MEMBRANE PROTEIN, PROBABLE PERMEASE"/>
    <property type="match status" value="1"/>
</dbReference>
<dbReference type="Proteomes" id="UP001165384">
    <property type="component" value="Unassembled WGS sequence"/>
</dbReference>
<organism evidence="2 3">
    <name type="scientific">Dechloromonas hankyongensis</name>
    <dbReference type="NCBI Taxonomy" id="2908002"/>
    <lineage>
        <taxon>Bacteria</taxon>
        <taxon>Pseudomonadati</taxon>
        <taxon>Pseudomonadota</taxon>
        <taxon>Betaproteobacteria</taxon>
        <taxon>Rhodocyclales</taxon>
        <taxon>Azonexaceae</taxon>
        <taxon>Dechloromonas</taxon>
    </lineage>
</organism>
<evidence type="ECO:0000313" key="3">
    <source>
        <dbReference type="Proteomes" id="UP001165384"/>
    </source>
</evidence>
<dbReference type="InterPro" id="IPR014729">
    <property type="entry name" value="Rossmann-like_a/b/a_fold"/>
</dbReference>
<evidence type="ECO:0000259" key="1">
    <source>
        <dbReference type="Pfam" id="PF02698"/>
    </source>
</evidence>
<dbReference type="Pfam" id="PF02698">
    <property type="entry name" value="DUF218"/>
    <property type="match status" value="1"/>
</dbReference>
<protein>
    <submittedName>
        <fullName evidence="2">YdcF family protein</fullName>
    </submittedName>
</protein>
<dbReference type="EMBL" id="JAKLTN010000001">
    <property type="protein sequence ID" value="MCG2576398.1"/>
    <property type="molecule type" value="Genomic_DNA"/>
</dbReference>
<gene>
    <name evidence="2" type="ORF">LZ012_05255</name>
</gene>
<dbReference type="InterPro" id="IPR051599">
    <property type="entry name" value="Cell_Envelope_Assoc"/>
</dbReference>
<dbReference type="CDD" id="cd06259">
    <property type="entry name" value="YdcF-like"/>
    <property type="match status" value="1"/>
</dbReference>
<name>A0ABS9JZT0_9RHOO</name>
<accession>A0ABS9JZT0</accession>
<sequence>MTLAFVLKSLLVAILLPPGNGLSLLALAAWRRKRRWAYGVALLGGGLLFAQSLPPVGTALMGTLESRAGAWAPDTAGAQAIVVLGSGLIRPPAEFGGETASDRTLIRIRRGAQLARDTHLPVLVSGGRPPHAEQSEAAVMAEILEREFGVAVRWQEDDSQDTAGNARQSAKLLSQDGVRRILLVTQAFHMPRARLLFEAQGFTVIPAPAHFVARGGSDFEMHSLLPSAAALHHSYYALHEWLGIAWAELSGG</sequence>
<dbReference type="Gene3D" id="3.40.50.620">
    <property type="entry name" value="HUPs"/>
    <property type="match status" value="1"/>
</dbReference>
<comment type="caution">
    <text evidence="2">The sequence shown here is derived from an EMBL/GenBank/DDBJ whole genome shotgun (WGS) entry which is preliminary data.</text>
</comment>
<evidence type="ECO:0000313" key="2">
    <source>
        <dbReference type="EMBL" id="MCG2576398.1"/>
    </source>
</evidence>
<dbReference type="PANTHER" id="PTHR30336:SF4">
    <property type="entry name" value="ENVELOPE BIOGENESIS FACTOR ELYC"/>
    <property type="match status" value="1"/>
</dbReference>
<feature type="domain" description="DUF218" evidence="1">
    <location>
        <begin position="79"/>
        <end position="243"/>
    </location>
</feature>
<dbReference type="InterPro" id="IPR003848">
    <property type="entry name" value="DUF218"/>
</dbReference>
<proteinExistence type="predicted"/>